<dbReference type="OrthoDB" id="9813995at2"/>
<dbReference type="InterPro" id="IPR017896">
    <property type="entry name" value="4Fe4S_Fe-S-bd"/>
</dbReference>
<dbReference type="PROSITE" id="PS00198">
    <property type="entry name" value="4FE4S_FER_1"/>
    <property type="match status" value="2"/>
</dbReference>
<dbReference type="InterPro" id="IPR001226">
    <property type="entry name" value="Flavodoxin_CS"/>
</dbReference>
<dbReference type="PROSITE" id="PS51379">
    <property type="entry name" value="4FE4S_FER_2"/>
    <property type="match status" value="2"/>
</dbReference>
<keyword evidence="7" id="KW-1185">Reference proteome</keyword>
<evidence type="ECO:0000313" key="6">
    <source>
        <dbReference type="EMBL" id="RUL59070.1"/>
    </source>
</evidence>
<organism evidence="6 7">
    <name type="scientific">Prevotella koreensis</name>
    <dbReference type="NCBI Taxonomy" id="2490854"/>
    <lineage>
        <taxon>Bacteria</taxon>
        <taxon>Pseudomonadati</taxon>
        <taxon>Bacteroidota</taxon>
        <taxon>Bacteroidia</taxon>
        <taxon>Bacteroidales</taxon>
        <taxon>Prevotellaceae</taxon>
        <taxon>Prevotella</taxon>
    </lineage>
</organism>
<evidence type="ECO:0000313" key="7">
    <source>
        <dbReference type="Proteomes" id="UP000278983"/>
    </source>
</evidence>
<keyword evidence="4" id="KW-0411">Iron-sulfur</keyword>
<evidence type="ECO:0000256" key="4">
    <source>
        <dbReference type="ARBA" id="ARBA00023014"/>
    </source>
</evidence>
<dbReference type="EMBL" id="RYYU01000001">
    <property type="protein sequence ID" value="RUL59070.1"/>
    <property type="molecule type" value="Genomic_DNA"/>
</dbReference>
<proteinExistence type="predicted"/>
<protein>
    <submittedName>
        <fullName evidence="6">Ferredoxin family protein</fullName>
    </submittedName>
</protein>
<dbReference type="GO" id="GO:0046872">
    <property type="term" value="F:metal ion binding"/>
    <property type="evidence" value="ECO:0007669"/>
    <property type="project" value="UniProtKB-KW"/>
</dbReference>
<keyword evidence="2" id="KW-0479">Metal-binding</keyword>
<keyword evidence="3" id="KW-0408">Iron</keyword>
<dbReference type="NCBIfam" id="NF038196">
    <property type="entry name" value="ferrodoxin_EFR1"/>
    <property type="match status" value="1"/>
</dbReference>
<dbReference type="Pfam" id="PF13237">
    <property type="entry name" value="Fer4_10"/>
    <property type="match status" value="1"/>
</dbReference>
<dbReference type="Gene3D" id="3.40.50.360">
    <property type="match status" value="1"/>
</dbReference>
<evidence type="ECO:0000256" key="2">
    <source>
        <dbReference type="ARBA" id="ARBA00022723"/>
    </source>
</evidence>
<dbReference type="GO" id="GO:0009055">
    <property type="term" value="F:electron transfer activity"/>
    <property type="evidence" value="ECO:0007669"/>
    <property type="project" value="InterPro"/>
</dbReference>
<dbReference type="SUPFAM" id="SSF52218">
    <property type="entry name" value="Flavoproteins"/>
    <property type="match status" value="1"/>
</dbReference>
<gene>
    <name evidence="6" type="ORF">EHV08_04310</name>
</gene>
<comment type="cofactor">
    <cofactor evidence="1">
        <name>FMN</name>
        <dbReference type="ChEBI" id="CHEBI:58210"/>
    </cofactor>
</comment>
<feature type="domain" description="4Fe-4S ferredoxin-type" evidence="5">
    <location>
        <begin position="215"/>
        <end position="245"/>
    </location>
</feature>
<dbReference type="SUPFAM" id="SSF54862">
    <property type="entry name" value="4Fe-4S ferredoxins"/>
    <property type="match status" value="1"/>
</dbReference>
<reference evidence="6 7" key="1">
    <citation type="submission" date="2018-12" db="EMBL/GenBank/DDBJ databases">
        <title>Genome sequencing of Prevotella sp. KCOM 3155 (= JS262).</title>
        <authorList>
            <person name="Kook J.-K."/>
            <person name="Park S.-N."/>
            <person name="Lim Y.K."/>
        </authorList>
    </citation>
    <scope>NUCLEOTIDE SEQUENCE [LARGE SCALE GENOMIC DNA]</scope>
    <source>
        <strain evidence="6 7">KCOM 3155</strain>
    </source>
</reference>
<dbReference type="InterPro" id="IPR047964">
    <property type="entry name" value="EFR1-like"/>
</dbReference>
<dbReference type="InterPro" id="IPR029039">
    <property type="entry name" value="Flavoprotein-like_sf"/>
</dbReference>
<dbReference type="GO" id="GO:0051536">
    <property type="term" value="F:iron-sulfur cluster binding"/>
    <property type="evidence" value="ECO:0007669"/>
    <property type="project" value="UniProtKB-KW"/>
</dbReference>
<evidence type="ECO:0000256" key="3">
    <source>
        <dbReference type="ARBA" id="ARBA00023004"/>
    </source>
</evidence>
<name>A0A432LJV6_9BACT</name>
<dbReference type="GO" id="GO:0010181">
    <property type="term" value="F:FMN binding"/>
    <property type="evidence" value="ECO:0007669"/>
    <property type="project" value="InterPro"/>
</dbReference>
<evidence type="ECO:0000256" key="1">
    <source>
        <dbReference type="ARBA" id="ARBA00001917"/>
    </source>
</evidence>
<dbReference type="PROSITE" id="PS00201">
    <property type="entry name" value="FLAVODOXIN"/>
    <property type="match status" value="1"/>
</dbReference>
<dbReference type="Gene3D" id="3.30.70.20">
    <property type="match status" value="1"/>
</dbReference>
<evidence type="ECO:0000259" key="5">
    <source>
        <dbReference type="PROSITE" id="PS51379"/>
    </source>
</evidence>
<accession>A0A432LJV6</accession>
<dbReference type="AlphaFoldDB" id="A0A432LJV6"/>
<sequence>MIFYFSATGNTLWAAKQLAVFLNDTLVNMANADTNIEYELKDNERIGFCFPVHGWRPPLLVRHFIKRLRIRNYNKNYCWALCTAGDDIGLTMEYLSKDLSSLGICLDSIFSLIMPESYVGLPFMDVDKPQKELEKKEKAKNMLAEQIKSIEKREIGIVDTYKGRWPRTNSYLLGTLFIKCLITDKPFRVEEEKCTKCGICASVCPVNDIKGGKGMMPEWKHNNTCLTCFNCYHHCPKHAIEYGKRTKNKGQYYFKKNRIDNN</sequence>
<dbReference type="InterPro" id="IPR017900">
    <property type="entry name" value="4Fe4S_Fe_S_CS"/>
</dbReference>
<comment type="caution">
    <text evidence="6">The sequence shown here is derived from an EMBL/GenBank/DDBJ whole genome shotgun (WGS) entry which is preliminary data.</text>
</comment>
<dbReference type="Proteomes" id="UP000278983">
    <property type="component" value="Unassembled WGS sequence"/>
</dbReference>
<feature type="domain" description="4Fe-4S ferredoxin-type" evidence="5">
    <location>
        <begin position="185"/>
        <end position="214"/>
    </location>
</feature>
<dbReference type="RefSeq" id="WP_126678240.1">
    <property type="nucleotide sequence ID" value="NZ_RYYU01000001.1"/>
</dbReference>